<accession>A0ABM8FEP5</accession>
<evidence type="ECO:0008006" key="4">
    <source>
        <dbReference type="Google" id="ProtNLM"/>
    </source>
</evidence>
<keyword evidence="1" id="KW-0732">Signal</keyword>
<keyword evidence="3" id="KW-1185">Reference proteome</keyword>
<gene>
    <name evidence="2" type="ORF">MACH16_22900</name>
</gene>
<evidence type="ECO:0000313" key="2">
    <source>
        <dbReference type="EMBL" id="BDX03542.1"/>
    </source>
</evidence>
<feature type="chain" id="PRO_5047397183" description="Porin" evidence="1">
    <location>
        <begin position="26"/>
        <end position="291"/>
    </location>
</feature>
<feature type="signal peptide" evidence="1">
    <location>
        <begin position="1"/>
        <end position="25"/>
    </location>
</feature>
<organism evidence="2 3">
    <name type="scientific">Marinomonas pontica</name>
    <dbReference type="NCBI Taxonomy" id="264739"/>
    <lineage>
        <taxon>Bacteria</taxon>
        <taxon>Pseudomonadati</taxon>
        <taxon>Pseudomonadota</taxon>
        <taxon>Gammaproteobacteria</taxon>
        <taxon>Oceanospirillales</taxon>
        <taxon>Oceanospirillaceae</taxon>
        <taxon>Marinomonas</taxon>
    </lineage>
</organism>
<protein>
    <recommendedName>
        <fullName evidence="4">Porin</fullName>
    </recommendedName>
</protein>
<sequence>MKAIKLASVFAVSAVAVAVSTTTFAAEAVISGQAGLEYRLLGDTHADAAGAAANNNTWRSKGELNLNVDTGVVAALVEFRENVATIVKATVTQGAVSFGDFDGSISDDAYLKATRVIEGEYGDGSKTDLGVRYDLGSGLVVALEMKTGQDGVGFAADYSVDLGMASLDLSAGTYAGESSAKVKDEVSNYAIGVSVPVGPATFIASYAGGTTTTGTTDTDIGVTTVGVTFAVSDAFTLGIQNSTDLEAAAGTDDNNTEVAAFYTAGDITYYAAALSGDDLKEETRIGAKASF</sequence>
<name>A0ABM8FEP5_9GAMM</name>
<reference evidence="2 3" key="1">
    <citation type="submission" date="2023-01" db="EMBL/GenBank/DDBJ databases">
        <title>Complete genome sequence of Marinomonas pontica strain 200518_36.</title>
        <authorList>
            <person name="Ueki S."/>
            <person name="Gajardo G."/>
            <person name="Maruyama F."/>
        </authorList>
    </citation>
    <scope>NUCLEOTIDE SEQUENCE [LARGE SCALE GENOMIC DNA]</scope>
    <source>
        <strain evidence="2 3">200518_36</strain>
    </source>
</reference>
<evidence type="ECO:0000313" key="3">
    <source>
        <dbReference type="Proteomes" id="UP001307608"/>
    </source>
</evidence>
<dbReference type="EMBL" id="AP027271">
    <property type="protein sequence ID" value="BDX03542.1"/>
    <property type="molecule type" value="Genomic_DNA"/>
</dbReference>
<proteinExistence type="predicted"/>
<evidence type="ECO:0000256" key="1">
    <source>
        <dbReference type="SAM" id="SignalP"/>
    </source>
</evidence>
<dbReference type="Proteomes" id="UP001307608">
    <property type="component" value="Chromosome"/>
</dbReference>
<dbReference type="RefSeq" id="WP_338268134.1">
    <property type="nucleotide sequence ID" value="NZ_AP027271.1"/>
</dbReference>